<evidence type="ECO:0000313" key="3">
    <source>
        <dbReference type="Proteomes" id="UP000008367"/>
    </source>
</evidence>
<dbReference type="PANTHER" id="PTHR10569">
    <property type="entry name" value="GLYCOGEN DEBRANCHING ENZYME"/>
    <property type="match status" value="1"/>
</dbReference>
<name>A0A454CRB1_VIBHA</name>
<dbReference type="InterPro" id="IPR012341">
    <property type="entry name" value="6hp_glycosidase-like_sf"/>
</dbReference>
<evidence type="ECO:0000259" key="1">
    <source>
        <dbReference type="Pfam" id="PF06202"/>
    </source>
</evidence>
<dbReference type="STRING" id="669.AL538_19935"/>
<dbReference type="Proteomes" id="UP000008367">
    <property type="component" value="Unassembled WGS sequence"/>
</dbReference>
<organism evidence="2 3">
    <name type="scientific">Vibrio harveyi</name>
    <name type="common">Beneckea harveyi</name>
    <dbReference type="NCBI Taxonomy" id="669"/>
    <lineage>
        <taxon>Bacteria</taxon>
        <taxon>Pseudomonadati</taxon>
        <taxon>Pseudomonadota</taxon>
        <taxon>Gammaproteobacteria</taxon>
        <taxon>Vibrionales</taxon>
        <taxon>Vibrionaceae</taxon>
        <taxon>Vibrio</taxon>
    </lineage>
</organism>
<dbReference type="AlphaFoldDB" id="A0A454CRB1"/>
<protein>
    <recommendedName>
        <fullName evidence="1">Glycogen debranching enzyme C-terminal domain-containing protein</fullName>
    </recommendedName>
</protein>
<comment type="caution">
    <text evidence="2">The sequence shown here is derived from an EMBL/GenBank/DDBJ whole genome shotgun (WGS) entry which is preliminary data.</text>
</comment>
<accession>A0A454CRB1</accession>
<dbReference type="GO" id="GO:0005980">
    <property type="term" value="P:glycogen catabolic process"/>
    <property type="evidence" value="ECO:0007669"/>
    <property type="project" value="InterPro"/>
</dbReference>
<dbReference type="Gene3D" id="1.50.10.10">
    <property type="match status" value="1"/>
</dbReference>
<dbReference type="GO" id="GO:0004135">
    <property type="term" value="F:amylo-alpha-1,6-glucosidase activity"/>
    <property type="evidence" value="ECO:0007669"/>
    <property type="project" value="InterPro"/>
</dbReference>
<evidence type="ECO:0000313" key="2">
    <source>
        <dbReference type="EMBL" id="EKM28915.1"/>
    </source>
</evidence>
<dbReference type="InterPro" id="IPR010401">
    <property type="entry name" value="AGL/Gdb1"/>
</dbReference>
<dbReference type="Pfam" id="PF06202">
    <property type="entry name" value="GDE_C"/>
    <property type="match status" value="1"/>
</dbReference>
<dbReference type="SUPFAM" id="SSF48208">
    <property type="entry name" value="Six-hairpin glycosidases"/>
    <property type="match status" value="1"/>
</dbReference>
<dbReference type="PANTHER" id="PTHR10569:SF2">
    <property type="entry name" value="GLYCOGEN DEBRANCHING ENZYME"/>
    <property type="match status" value="1"/>
</dbReference>
<gene>
    <name evidence="2" type="ORF">VCHENC02_5228</name>
</gene>
<feature type="domain" description="Glycogen debranching enzyme C-terminal" evidence="1">
    <location>
        <begin position="407"/>
        <end position="765"/>
    </location>
</feature>
<dbReference type="InterPro" id="IPR008928">
    <property type="entry name" value="6-hairpin_glycosidase_sf"/>
</dbReference>
<proteinExistence type="predicted"/>
<reference evidence="2 3" key="1">
    <citation type="submission" date="2012-10" db="EMBL/GenBank/DDBJ databases">
        <title>Genome sequence of Vibrio Cholerae HENC-02.</title>
        <authorList>
            <person name="Eppinger M."/>
            <person name="Hasan N.A."/>
            <person name="Sengamalay N."/>
            <person name="Hine E."/>
            <person name="Su Q."/>
            <person name="Daugherty S.C."/>
            <person name="Young S."/>
            <person name="Sadzewicz L."/>
            <person name="Tallon L."/>
            <person name="Cebula T.A."/>
            <person name="Ravel J."/>
            <person name="Colwell R.R."/>
        </authorList>
    </citation>
    <scope>NUCLEOTIDE SEQUENCE [LARGE SCALE GENOMIC DNA]</scope>
    <source>
        <strain evidence="2 3">HENC-02</strain>
    </source>
</reference>
<dbReference type="EMBL" id="AJSR01002325">
    <property type="protein sequence ID" value="EKM28915.1"/>
    <property type="molecule type" value="Genomic_DNA"/>
</dbReference>
<dbReference type="GO" id="GO:0004134">
    <property type="term" value="F:4-alpha-glucanotransferase activity"/>
    <property type="evidence" value="ECO:0007669"/>
    <property type="project" value="InterPro"/>
</dbReference>
<sequence length="924" mass="104173">MPQYPTLYLKGTLNGWGLDTPFQPIDEHQLQASVVFPADRHQFKIADLNGSEEWTFAADDIKAVNISLNQKLSLIPTQGIGNDLVFEPKQSGRYLLTLDFSTASPSLSVKPEMADTASLLTQLKFDHLITSQSGPIPAKSLPSTAKILPLDELFEALAIKSETPFPFVFGDNLDGYCEGTTHSALGTARYRHHQGWYLGGFASSIGNVFNDKTQAQYACLMPYGIEHHYENASKDGLSLIAGQRLAALNVESTSSEMLALFPELNLNPSYCQVEALEDCLLISVDPDICPEGSLSFIAISANQSFRAQTLNERDSNVSDNVLSGSQNIQIKLSSETTTNRFTAYFAFSNNKTDAIQQAQNAALEHAELKHQNAVFEFLTKNYFWCDDLEYNRAVMWARLASRTFVNKELGTGIWAGLPWFKDCWGRDTFIALPGTSLVNGEFDEARDIITNFASMQLDDLKDKNHGRIPNRVTSETNIIYNTTDGTPWMIREIFEYINYSGDTQFAQQMLPIIERFIEGVEKHYLDDDGLMRHRDPDTWMDAKINGQIPWSPRGPKANDIEALWFESLQVAIQLAKWNGDHALAEHCQTLANKVKASFIDKFWDSESMCLADHLKQDDVKDISIRPNQLMTLTIPTNQALIPEYIGQHIVKNSVEHLLFPWGICSLQQEHPEFHPYHDNRPEYHKDAAYHNGTIWGWNAGFTVGALTRYQQQDLAYQLSKNLAHQILYQGHRGTMSENLDAYQASATSVIQSGTYAQAWSVSEFARNTQQDYLGFTPQLSRNTIKLCPSLPSTWKRLSARLPFGDNNALHVDVEQAEKTKFSFEFERPQPEVQFIVKLRGQEYEVGIEADVIDGSIEIEWYPESGQMKCNRDGVKTRLKPLAPVTLLEGLTFAQPNPALSHRALEEENYLLNKRSAEKLCIARD</sequence>
<dbReference type="InterPro" id="IPR032790">
    <property type="entry name" value="GDE_C"/>
</dbReference>